<dbReference type="PANTHER" id="PTHR38471:SF2">
    <property type="entry name" value="FOUR HELIX BUNDLE PROTEIN"/>
    <property type="match status" value="1"/>
</dbReference>
<dbReference type="SUPFAM" id="SSF158446">
    <property type="entry name" value="IVS-encoded protein-like"/>
    <property type="match status" value="1"/>
</dbReference>
<evidence type="ECO:0008006" key="3">
    <source>
        <dbReference type="Google" id="ProtNLM"/>
    </source>
</evidence>
<protein>
    <recommendedName>
        <fullName evidence="3">Four helix bundle protein</fullName>
    </recommendedName>
</protein>
<dbReference type="EMBL" id="LIZX01000072">
    <property type="protein sequence ID" value="KPJ66776.1"/>
    <property type="molecule type" value="Genomic_DNA"/>
</dbReference>
<evidence type="ECO:0000313" key="1">
    <source>
        <dbReference type="EMBL" id="KPJ66776.1"/>
    </source>
</evidence>
<dbReference type="AlphaFoldDB" id="A0A0S7XWH7"/>
<organism evidence="1 2">
    <name type="scientific">candidate division WOR-1 bacterium DG_54_3</name>
    <dbReference type="NCBI Taxonomy" id="1703775"/>
    <lineage>
        <taxon>Bacteria</taxon>
        <taxon>Bacillati</taxon>
        <taxon>Saganbacteria</taxon>
    </lineage>
</organism>
<dbReference type="InterPro" id="IPR036583">
    <property type="entry name" value="23S_rRNA_IVS_sf"/>
</dbReference>
<comment type="caution">
    <text evidence="1">The sequence shown here is derived from an EMBL/GenBank/DDBJ whole genome shotgun (WGS) entry which is preliminary data.</text>
</comment>
<sequence length="131" mass="14870">MKNYKNLIVWQKAHANDVMVIELIESFKNCISLNVIGRQLMKFITSISADIAEGHQSFVGGEHSTFLNYALRSAYESNNWPVLLVGSPRLNGKYNKALLESIRSRNIEVIKMLSTIIKSLRKNLRTDSLMA</sequence>
<dbReference type="Gene3D" id="1.20.1440.60">
    <property type="entry name" value="23S rRNA-intervening sequence"/>
    <property type="match status" value="1"/>
</dbReference>
<dbReference type="Pfam" id="PF05635">
    <property type="entry name" value="23S_rRNA_IVP"/>
    <property type="match status" value="1"/>
</dbReference>
<proteinExistence type="predicted"/>
<accession>A0A0S7XWH7</accession>
<evidence type="ECO:0000313" key="2">
    <source>
        <dbReference type="Proteomes" id="UP000051861"/>
    </source>
</evidence>
<dbReference type="InterPro" id="IPR012657">
    <property type="entry name" value="23S_rRNA-intervening_sequence"/>
</dbReference>
<dbReference type="NCBIfam" id="TIGR02436">
    <property type="entry name" value="four helix bundle protein"/>
    <property type="match status" value="1"/>
</dbReference>
<reference evidence="1 2" key="1">
    <citation type="journal article" date="2015" name="Microbiome">
        <title>Genomic resolution of linkages in carbon, nitrogen, and sulfur cycling among widespread estuary sediment bacteria.</title>
        <authorList>
            <person name="Baker B.J."/>
            <person name="Lazar C.S."/>
            <person name="Teske A.P."/>
            <person name="Dick G.J."/>
        </authorList>
    </citation>
    <scope>NUCLEOTIDE SEQUENCE [LARGE SCALE GENOMIC DNA]</scope>
    <source>
        <strain evidence="1">DG_54_3</strain>
    </source>
</reference>
<gene>
    <name evidence="1" type="ORF">AMJ44_07840</name>
</gene>
<name>A0A0S7XWH7_UNCSA</name>
<dbReference type="Proteomes" id="UP000051861">
    <property type="component" value="Unassembled WGS sequence"/>
</dbReference>
<dbReference type="PANTHER" id="PTHR38471">
    <property type="entry name" value="FOUR HELIX BUNDLE PROTEIN"/>
    <property type="match status" value="1"/>
</dbReference>